<proteinExistence type="inferred from homology"/>
<dbReference type="PANTHER" id="PTHR46551:SF1">
    <property type="entry name" value="SAP DOMAIN-CONTAINING RIBONUCLEOPROTEIN"/>
    <property type="match status" value="1"/>
</dbReference>
<sequence>MDLAATTLLTICMIVLTVSSRTTLAFQPSRGNQKNANPFYRRESTKLEVNGFWDALPFAPKYKEKRREEDLVQATEYLEQVLEEAKASLDEANLALADADSVLSRQKDDGSVVLSKDDGGNDDWSCMTVPMLKQSLKDKGLKVSGKKVDLVRRLEAFESEMLDDTTSGDDTEESFLEADGSEEIETMESDTKQSIEDFTVVGGQPNLDLDYSSMTVPMLKQALKDRGLKESGEKVDLVGRLEAFESEMLADTTNADDTEESVLEVAEEADDSEDPVTMESDIKHSIEDFTVVEQEQPEMDYSSMTVTQLKEELRALELPVGGKKADLIARLESHNGAPSSPTTKQEDEPEPAAVVVAVANDDSAVHESPPDVDYSGHTVAKLKVELRKKGLKVGGKKEELIERLQSA</sequence>
<keyword evidence="1" id="KW-0597">Phosphoprotein</keyword>
<keyword evidence="4" id="KW-0732">Signal</keyword>
<name>A0AAD2FR98_9STRA</name>
<organism evidence="6 7">
    <name type="scientific">Cylindrotheca closterium</name>
    <dbReference type="NCBI Taxonomy" id="2856"/>
    <lineage>
        <taxon>Eukaryota</taxon>
        <taxon>Sar</taxon>
        <taxon>Stramenopiles</taxon>
        <taxon>Ochrophyta</taxon>
        <taxon>Bacillariophyta</taxon>
        <taxon>Bacillariophyceae</taxon>
        <taxon>Bacillariophycidae</taxon>
        <taxon>Bacillariales</taxon>
        <taxon>Bacillariaceae</taxon>
        <taxon>Cylindrotheca</taxon>
    </lineage>
</organism>
<feature type="domain" description="SAP" evidence="5">
    <location>
        <begin position="301"/>
        <end position="335"/>
    </location>
</feature>
<dbReference type="PROSITE" id="PS50800">
    <property type="entry name" value="SAP"/>
    <property type="match status" value="4"/>
</dbReference>
<dbReference type="GO" id="GO:0005634">
    <property type="term" value="C:nucleus"/>
    <property type="evidence" value="ECO:0007669"/>
    <property type="project" value="TreeGrafter"/>
</dbReference>
<dbReference type="SMART" id="SM00513">
    <property type="entry name" value="SAP"/>
    <property type="match status" value="4"/>
</dbReference>
<dbReference type="GO" id="GO:0016973">
    <property type="term" value="P:poly(A)+ mRNA export from nucleus"/>
    <property type="evidence" value="ECO:0007669"/>
    <property type="project" value="TreeGrafter"/>
</dbReference>
<accession>A0AAD2FR98</accession>
<dbReference type="Gene3D" id="1.10.720.30">
    <property type="entry name" value="SAP domain"/>
    <property type="match status" value="4"/>
</dbReference>
<feature type="domain" description="SAP" evidence="5">
    <location>
        <begin position="374"/>
        <end position="407"/>
    </location>
</feature>
<feature type="region of interest" description="Disordered" evidence="3">
    <location>
        <begin position="333"/>
        <end position="352"/>
    </location>
</feature>
<gene>
    <name evidence="6" type="ORF">CYCCA115_LOCUS12639</name>
</gene>
<comment type="caution">
    <text evidence="6">The sequence shown here is derived from an EMBL/GenBank/DDBJ whole genome shotgun (WGS) entry which is preliminary data.</text>
</comment>
<evidence type="ECO:0000313" key="6">
    <source>
        <dbReference type="EMBL" id="CAJ1950554.1"/>
    </source>
</evidence>
<dbReference type="InterPro" id="IPR052240">
    <property type="entry name" value="SAP_domain_ribonucleoprotein"/>
</dbReference>
<feature type="chain" id="PRO_5042271195" description="SAP domain-containing protein" evidence="4">
    <location>
        <begin position="26"/>
        <end position="407"/>
    </location>
</feature>
<evidence type="ECO:0000256" key="4">
    <source>
        <dbReference type="SAM" id="SignalP"/>
    </source>
</evidence>
<feature type="domain" description="SAP" evidence="5">
    <location>
        <begin position="124"/>
        <end position="158"/>
    </location>
</feature>
<evidence type="ECO:0000313" key="7">
    <source>
        <dbReference type="Proteomes" id="UP001295423"/>
    </source>
</evidence>
<dbReference type="AlphaFoldDB" id="A0AAD2FR98"/>
<dbReference type="InterPro" id="IPR003034">
    <property type="entry name" value="SAP_dom"/>
</dbReference>
<evidence type="ECO:0000256" key="2">
    <source>
        <dbReference type="ARBA" id="ARBA00046328"/>
    </source>
</evidence>
<comment type="similarity">
    <text evidence="2">Belongs to the SAP domain-containing ribonucleoprotein family.</text>
</comment>
<dbReference type="PANTHER" id="PTHR46551">
    <property type="entry name" value="SAP DOMAIN-CONTAINING RIBONUCLEOPROTEIN"/>
    <property type="match status" value="1"/>
</dbReference>
<protein>
    <recommendedName>
        <fullName evidence="5">SAP domain-containing protein</fullName>
    </recommendedName>
</protein>
<evidence type="ECO:0000256" key="3">
    <source>
        <dbReference type="SAM" id="MobiDB-lite"/>
    </source>
</evidence>
<feature type="domain" description="SAP" evidence="5">
    <location>
        <begin position="211"/>
        <end position="245"/>
    </location>
</feature>
<reference evidence="6" key="1">
    <citation type="submission" date="2023-08" db="EMBL/GenBank/DDBJ databases">
        <authorList>
            <person name="Audoor S."/>
            <person name="Bilcke G."/>
        </authorList>
    </citation>
    <scope>NUCLEOTIDE SEQUENCE</scope>
</reference>
<dbReference type="Pfam" id="PF02037">
    <property type="entry name" value="SAP"/>
    <property type="match status" value="4"/>
</dbReference>
<keyword evidence="7" id="KW-1185">Reference proteome</keyword>
<evidence type="ECO:0000256" key="1">
    <source>
        <dbReference type="ARBA" id="ARBA00022553"/>
    </source>
</evidence>
<evidence type="ECO:0000259" key="5">
    <source>
        <dbReference type="PROSITE" id="PS50800"/>
    </source>
</evidence>
<dbReference type="InterPro" id="IPR036361">
    <property type="entry name" value="SAP_dom_sf"/>
</dbReference>
<feature type="signal peptide" evidence="4">
    <location>
        <begin position="1"/>
        <end position="25"/>
    </location>
</feature>
<dbReference type="SUPFAM" id="SSF68906">
    <property type="entry name" value="SAP domain"/>
    <property type="match status" value="4"/>
</dbReference>
<dbReference type="EMBL" id="CAKOGP040001770">
    <property type="protein sequence ID" value="CAJ1950554.1"/>
    <property type="molecule type" value="Genomic_DNA"/>
</dbReference>
<dbReference type="Proteomes" id="UP001295423">
    <property type="component" value="Unassembled WGS sequence"/>
</dbReference>